<feature type="domain" description="Signal transduction histidine kinase internal region" evidence="2">
    <location>
        <begin position="758"/>
        <end position="837"/>
    </location>
</feature>
<dbReference type="Pfam" id="PF07495">
    <property type="entry name" value="Y_Y_Y"/>
    <property type="match status" value="1"/>
</dbReference>
<keyword evidence="1" id="KW-0812">Transmembrane</keyword>
<reference evidence="4 5" key="1">
    <citation type="submission" date="2021-06" db="EMBL/GenBank/DDBJ databases">
        <title>Whole genome sequences of Flavobacterium sp. KK2020170 and assembly.</title>
        <authorList>
            <person name="Kitahara K."/>
            <person name="Miyoshi S."/>
            <person name="Uesaka K."/>
        </authorList>
    </citation>
    <scope>NUCLEOTIDE SEQUENCE [LARGE SCALE GENOMIC DNA]</scope>
    <source>
        <strain evidence="4 5">KK2020170</strain>
    </source>
</reference>
<evidence type="ECO:0000313" key="4">
    <source>
        <dbReference type="EMBL" id="BCY27516.1"/>
    </source>
</evidence>
<gene>
    <name evidence="4" type="ORF">KK2020170_03840</name>
</gene>
<dbReference type="SUPFAM" id="SSF50998">
    <property type="entry name" value="Quinoprotein alcohol dehydrogenase-like"/>
    <property type="match status" value="1"/>
</dbReference>
<evidence type="ECO:0000259" key="2">
    <source>
        <dbReference type="Pfam" id="PF06580"/>
    </source>
</evidence>
<dbReference type="InterPro" id="IPR011123">
    <property type="entry name" value="Y_Y_Y"/>
</dbReference>
<sequence length="961" mass="112392">MNSKIKPYFILIFLFLYFISIGQNPYYYSLSDETALPDTEIYSILEHKDNTFWIAANRGLYHFDGVNYTHYTHPEKKGLSVFGLKYDTKGNIWCNTISGQFFYVENNQMKLFIDLKEELNGNLAEFLFHKDELYVFTSSKIIVVRKNKSLVKIFDSEKRIGSPFLYRDSILFAVENKAYKIHNNTINLVASINGVVLNEPNNSKWFSYNDSLYLINYDQKNNQNLFFKFQNESLSINNSFKELEKLRIVSVDNHNHKLYFSTSKGIFIYNENNNNITFSKKFFVNLFITAIRKDQNNSYWVSSINEGIFIVPSLDFEFHKLLDKEDYITTIEKIDYNTTAIGTFRGKLIFYDAEKKLKTLIKTPENTSKITRLKYVPNLNQLYVSSENNFFSYDLYNNSLLPSKFGLNNAKALCYSKFKNALLFSGFDRASILYFDDYKTKILERKRAYSIIENAVTKDIVVSYNDETKVYPDNKKPYSLKYQNGSLFSNWLTSSTNGIIWISTYNNGVLGFKNNKLIKEINLKNGLSSNLIKKIVATDNLWILTDKGIQLYYIESQKLINYIESSNENRFIDIIDYDNNIFIATNNSLLQLPKENVFFKYKPQSLEIKSITANSKPVKVSDGLEFEHYENQLTFEAYCKGYFPRGALEYEYRLSNSNDVSWKTFKNNNISFEGLAPNKYTLQIRAKNTASNEYTYSKTIKINILSPFWKRSWFISSLVFFLLLLSYLFYRYQIKLKEKENILAVKQATYEKELVSLQLENLKSQMNPHFIFNALNSIQEYIIINEKNLASTYLAKFAQLIRAYLDHSSQGMISIYEEIECLKSYLELEKLRFEEKLKYEIKVNSINCDIKIPTMLIQPYVENALKHGLLHKKNNRFIKIEFSHNQLENEVICLVLDNGVGREKASELNKNKHKSFATKANLNRLELLNKERDKNIGVIIEDLYENNNPTGTKVTLRIPIL</sequence>
<keyword evidence="4" id="KW-0808">Transferase</keyword>
<dbReference type="PANTHER" id="PTHR34220:SF7">
    <property type="entry name" value="SENSOR HISTIDINE KINASE YPDA"/>
    <property type="match status" value="1"/>
</dbReference>
<organism evidence="4 5">
    <name type="scientific">Flavobacterium okayamense</name>
    <dbReference type="NCBI Taxonomy" id="2830782"/>
    <lineage>
        <taxon>Bacteria</taxon>
        <taxon>Pseudomonadati</taxon>
        <taxon>Bacteroidota</taxon>
        <taxon>Flavobacteriia</taxon>
        <taxon>Flavobacteriales</taxon>
        <taxon>Flavobacteriaceae</taxon>
        <taxon>Flavobacterium</taxon>
    </lineage>
</organism>
<evidence type="ECO:0000259" key="3">
    <source>
        <dbReference type="Pfam" id="PF07495"/>
    </source>
</evidence>
<keyword evidence="1" id="KW-1133">Transmembrane helix</keyword>
<dbReference type="InterPro" id="IPR050640">
    <property type="entry name" value="Bact_2-comp_sensor_kinase"/>
</dbReference>
<evidence type="ECO:0000256" key="1">
    <source>
        <dbReference type="SAM" id="Phobius"/>
    </source>
</evidence>
<feature type="transmembrane region" description="Helical" evidence="1">
    <location>
        <begin position="7"/>
        <end position="28"/>
    </location>
</feature>
<dbReference type="RefSeq" id="WP_221259132.1">
    <property type="nucleotide sequence ID" value="NZ_AP024749.1"/>
</dbReference>
<keyword evidence="5" id="KW-1185">Reference proteome</keyword>
<dbReference type="Gene3D" id="3.30.565.10">
    <property type="entry name" value="Histidine kinase-like ATPase, C-terminal domain"/>
    <property type="match status" value="1"/>
</dbReference>
<dbReference type="Proteomes" id="UP000825258">
    <property type="component" value="Chromosome"/>
</dbReference>
<keyword evidence="4" id="KW-0418">Kinase</keyword>
<feature type="domain" description="Two component regulator three Y" evidence="3">
    <location>
        <begin position="646"/>
        <end position="705"/>
    </location>
</feature>
<dbReference type="SUPFAM" id="SSF55874">
    <property type="entry name" value="ATPase domain of HSP90 chaperone/DNA topoisomerase II/histidine kinase"/>
    <property type="match status" value="1"/>
</dbReference>
<dbReference type="EMBL" id="AP024749">
    <property type="protein sequence ID" value="BCY27516.1"/>
    <property type="molecule type" value="Genomic_DNA"/>
</dbReference>
<name>A0ABM7S306_9FLAO</name>
<feature type="transmembrane region" description="Helical" evidence="1">
    <location>
        <begin position="713"/>
        <end position="730"/>
    </location>
</feature>
<dbReference type="GO" id="GO:0016301">
    <property type="term" value="F:kinase activity"/>
    <property type="evidence" value="ECO:0007669"/>
    <property type="project" value="UniProtKB-KW"/>
</dbReference>
<dbReference type="InterPro" id="IPR010559">
    <property type="entry name" value="Sig_transdc_His_kin_internal"/>
</dbReference>
<dbReference type="Gene3D" id="2.130.10.10">
    <property type="entry name" value="YVTN repeat-like/Quinoprotein amine dehydrogenase"/>
    <property type="match status" value="2"/>
</dbReference>
<dbReference type="Pfam" id="PF06580">
    <property type="entry name" value="His_kinase"/>
    <property type="match status" value="1"/>
</dbReference>
<accession>A0ABM7S306</accession>
<protein>
    <submittedName>
        <fullName evidence="4">Histidine kinase</fullName>
    </submittedName>
</protein>
<keyword evidence="1" id="KW-0472">Membrane</keyword>
<proteinExistence type="predicted"/>
<evidence type="ECO:0000313" key="5">
    <source>
        <dbReference type="Proteomes" id="UP000825258"/>
    </source>
</evidence>
<dbReference type="InterPro" id="IPR011047">
    <property type="entry name" value="Quinoprotein_ADH-like_sf"/>
</dbReference>
<dbReference type="InterPro" id="IPR036890">
    <property type="entry name" value="HATPase_C_sf"/>
</dbReference>
<dbReference type="InterPro" id="IPR015943">
    <property type="entry name" value="WD40/YVTN_repeat-like_dom_sf"/>
</dbReference>
<dbReference type="Gene3D" id="2.60.40.10">
    <property type="entry name" value="Immunoglobulins"/>
    <property type="match status" value="1"/>
</dbReference>
<dbReference type="PANTHER" id="PTHR34220">
    <property type="entry name" value="SENSOR HISTIDINE KINASE YPDA"/>
    <property type="match status" value="1"/>
</dbReference>
<dbReference type="InterPro" id="IPR013783">
    <property type="entry name" value="Ig-like_fold"/>
</dbReference>